<evidence type="ECO:0000256" key="1">
    <source>
        <dbReference type="SAM" id="Coils"/>
    </source>
</evidence>
<comment type="caution">
    <text evidence="2">The sequence shown here is derived from an EMBL/GenBank/DDBJ whole genome shotgun (WGS) entry which is preliminary data.</text>
</comment>
<organism evidence="2 3">
    <name type="scientific">Bacillus songklensis</name>
    <dbReference type="NCBI Taxonomy" id="1069116"/>
    <lineage>
        <taxon>Bacteria</taxon>
        <taxon>Bacillati</taxon>
        <taxon>Bacillota</taxon>
        <taxon>Bacilli</taxon>
        <taxon>Bacillales</taxon>
        <taxon>Bacillaceae</taxon>
        <taxon>Bacillus</taxon>
    </lineage>
</organism>
<reference evidence="3" key="1">
    <citation type="journal article" date="2019" name="Int. J. Syst. Evol. Microbiol.">
        <title>The Global Catalogue of Microorganisms (GCM) 10K type strain sequencing project: providing services to taxonomists for standard genome sequencing and annotation.</title>
        <authorList>
            <consortium name="The Broad Institute Genomics Platform"/>
            <consortium name="The Broad Institute Genome Sequencing Center for Infectious Disease"/>
            <person name="Wu L."/>
            <person name="Ma J."/>
        </authorList>
    </citation>
    <scope>NUCLEOTIDE SEQUENCE [LARGE SCALE GENOMIC DNA]</scope>
    <source>
        <strain evidence="3">CCUG 61889</strain>
    </source>
</reference>
<evidence type="ECO:0000313" key="2">
    <source>
        <dbReference type="EMBL" id="MFC3882598.1"/>
    </source>
</evidence>
<proteinExistence type="predicted"/>
<keyword evidence="3" id="KW-1185">Reference proteome</keyword>
<dbReference type="EMBL" id="JBHRZT010000020">
    <property type="protein sequence ID" value="MFC3882598.1"/>
    <property type="molecule type" value="Genomic_DNA"/>
</dbReference>
<keyword evidence="1" id="KW-0175">Coiled coil</keyword>
<feature type="coiled-coil region" evidence="1">
    <location>
        <begin position="22"/>
        <end position="49"/>
    </location>
</feature>
<name>A0ABV8AX89_9BACI</name>
<gene>
    <name evidence="2" type="ORF">ACFOU2_03485</name>
</gene>
<dbReference type="Proteomes" id="UP001595752">
    <property type="component" value="Unassembled WGS sequence"/>
</dbReference>
<protein>
    <submittedName>
        <fullName evidence="2">YlqD family protein</fullName>
    </submittedName>
</protein>
<dbReference type="InterPro" id="IPR021297">
    <property type="entry name" value="YlqD"/>
</dbReference>
<sequence length="128" mass="15212">MRLLQKVIVKQILTEKSKDALFNRFQEQKEQLHKEIDQLRFQMKKIEKNKKWSSSLLESRFEKEQESRLEKIRILDFQMDQLQKLPVGSELVEKEMEGVADVKVGDRWEDVNAAKTIIVKDGIIVEIR</sequence>
<dbReference type="Pfam" id="PF11068">
    <property type="entry name" value="YlqD"/>
    <property type="match status" value="1"/>
</dbReference>
<dbReference type="Gene3D" id="6.10.140.1110">
    <property type="match status" value="1"/>
</dbReference>
<dbReference type="RefSeq" id="WP_377912220.1">
    <property type="nucleotide sequence ID" value="NZ_JBHRZT010000020.1"/>
</dbReference>
<evidence type="ECO:0000313" key="3">
    <source>
        <dbReference type="Proteomes" id="UP001595752"/>
    </source>
</evidence>
<accession>A0ABV8AX89</accession>